<proteinExistence type="predicted"/>
<dbReference type="PROSITE" id="PS50811">
    <property type="entry name" value="WRKY"/>
    <property type="match status" value="1"/>
</dbReference>
<evidence type="ECO:0000256" key="3">
    <source>
        <dbReference type="ARBA" id="ARBA00023125"/>
    </source>
</evidence>
<keyword evidence="5" id="KW-0539">Nucleus</keyword>
<accession>A0ABR0DVW6</accession>
<sequence>MQFISSSSDHHQINDLDGVLLPAVAVGQNPINIHQGDQMNIVSRNKGKTAGKKKKKKKYVPPRVAFQTRSDEDILDDGYKWRKYGQKSVKNNVHPRNTQPSLRKTYGNFEPPSQAASISLKILKIRRFMRICPWQVDASFTPKTVQNCKKYNKYRLSANVCS</sequence>
<evidence type="ECO:0000259" key="6">
    <source>
        <dbReference type="PROSITE" id="PS50811"/>
    </source>
</evidence>
<comment type="subcellular location">
    <subcellularLocation>
        <location evidence="1">Nucleus</location>
    </subcellularLocation>
</comment>
<dbReference type="InterPro" id="IPR044810">
    <property type="entry name" value="WRKY_plant"/>
</dbReference>
<dbReference type="PANTHER" id="PTHR31221:SF111">
    <property type="entry name" value="WRKY TRANSCRIPTION FACTOR 43-RELATED"/>
    <property type="match status" value="1"/>
</dbReference>
<dbReference type="InterPro" id="IPR036576">
    <property type="entry name" value="WRKY_dom_sf"/>
</dbReference>
<feature type="domain" description="WRKY" evidence="6">
    <location>
        <begin position="70"/>
        <end position="107"/>
    </location>
</feature>
<evidence type="ECO:0000256" key="2">
    <source>
        <dbReference type="ARBA" id="ARBA00023015"/>
    </source>
</evidence>
<dbReference type="SUPFAM" id="SSF118290">
    <property type="entry name" value="WRKY DNA-binding domain"/>
    <property type="match status" value="1"/>
</dbReference>
<reference evidence="7 8" key="1">
    <citation type="journal article" date="2023" name="bioRxiv">
        <title>Genome report: Whole genome sequence and annotation of Penstemon davidsonii.</title>
        <authorList>
            <person name="Ostevik K.L."/>
            <person name="Alabady M."/>
            <person name="Zhang M."/>
            <person name="Rausher M.D."/>
        </authorList>
    </citation>
    <scope>NUCLEOTIDE SEQUENCE [LARGE SCALE GENOMIC DNA]</scope>
    <source>
        <strain evidence="7">DNT005</strain>
        <tissue evidence="7">Whole leaf</tissue>
    </source>
</reference>
<dbReference type="PANTHER" id="PTHR31221">
    <property type="entry name" value="WRKY TRANSCRIPTION FACTOR PROTEIN 1-RELATED"/>
    <property type="match status" value="1"/>
</dbReference>
<evidence type="ECO:0000256" key="5">
    <source>
        <dbReference type="ARBA" id="ARBA00023242"/>
    </source>
</evidence>
<keyword evidence="3" id="KW-0238">DNA-binding</keyword>
<dbReference type="SMART" id="SM00774">
    <property type="entry name" value="WRKY"/>
    <property type="match status" value="1"/>
</dbReference>
<name>A0ABR0DVW6_9LAMI</name>
<protein>
    <recommendedName>
        <fullName evidence="6">WRKY domain-containing protein</fullName>
    </recommendedName>
</protein>
<dbReference type="InterPro" id="IPR003657">
    <property type="entry name" value="WRKY_dom"/>
</dbReference>
<dbReference type="Pfam" id="PF03106">
    <property type="entry name" value="WRKY"/>
    <property type="match status" value="1"/>
</dbReference>
<keyword evidence="4" id="KW-0804">Transcription</keyword>
<evidence type="ECO:0000313" key="8">
    <source>
        <dbReference type="Proteomes" id="UP001291926"/>
    </source>
</evidence>
<dbReference type="EMBL" id="JAYDYQ010000534">
    <property type="protein sequence ID" value="KAK4493282.1"/>
    <property type="molecule type" value="Genomic_DNA"/>
</dbReference>
<dbReference type="Proteomes" id="UP001291926">
    <property type="component" value="Unassembled WGS sequence"/>
</dbReference>
<evidence type="ECO:0000256" key="4">
    <source>
        <dbReference type="ARBA" id="ARBA00023163"/>
    </source>
</evidence>
<comment type="caution">
    <text evidence="7">The sequence shown here is derived from an EMBL/GenBank/DDBJ whole genome shotgun (WGS) entry which is preliminary data.</text>
</comment>
<evidence type="ECO:0000313" key="7">
    <source>
        <dbReference type="EMBL" id="KAK4493282.1"/>
    </source>
</evidence>
<gene>
    <name evidence="7" type="ORF">RD792_017838</name>
</gene>
<keyword evidence="2" id="KW-0805">Transcription regulation</keyword>
<dbReference type="Gene3D" id="2.20.25.80">
    <property type="entry name" value="WRKY domain"/>
    <property type="match status" value="1"/>
</dbReference>
<evidence type="ECO:0000256" key="1">
    <source>
        <dbReference type="ARBA" id="ARBA00004123"/>
    </source>
</evidence>
<keyword evidence="8" id="KW-1185">Reference proteome</keyword>
<organism evidence="7 8">
    <name type="scientific">Penstemon davidsonii</name>
    <dbReference type="NCBI Taxonomy" id="160366"/>
    <lineage>
        <taxon>Eukaryota</taxon>
        <taxon>Viridiplantae</taxon>
        <taxon>Streptophyta</taxon>
        <taxon>Embryophyta</taxon>
        <taxon>Tracheophyta</taxon>
        <taxon>Spermatophyta</taxon>
        <taxon>Magnoliopsida</taxon>
        <taxon>eudicotyledons</taxon>
        <taxon>Gunneridae</taxon>
        <taxon>Pentapetalae</taxon>
        <taxon>asterids</taxon>
        <taxon>lamiids</taxon>
        <taxon>Lamiales</taxon>
        <taxon>Plantaginaceae</taxon>
        <taxon>Cheloneae</taxon>
        <taxon>Penstemon</taxon>
    </lineage>
</organism>